<evidence type="ECO:0000256" key="2">
    <source>
        <dbReference type="ARBA" id="ARBA00022643"/>
    </source>
</evidence>
<dbReference type="PANTHER" id="PTHR30011:SF16">
    <property type="entry name" value="C2H2 FINGER DOMAIN TRANSCRIPTION FACTOR (EUROFUNG)-RELATED"/>
    <property type="match status" value="1"/>
</dbReference>
<dbReference type="GO" id="GO:0016705">
    <property type="term" value="F:oxidoreductase activity, acting on paired donors, with incorporation or reduction of molecular oxygen"/>
    <property type="evidence" value="ECO:0007669"/>
    <property type="project" value="InterPro"/>
</dbReference>
<dbReference type="InterPro" id="IPR036661">
    <property type="entry name" value="Luciferase-like_sf"/>
</dbReference>
<dbReference type="PATRIC" id="fig|1231190.3.peg.1602"/>
<feature type="binding site" evidence="6">
    <location>
        <position position="58"/>
    </location>
    <ligand>
        <name>FMN</name>
        <dbReference type="ChEBI" id="CHEBI:58210"/>
    </ligand>
</feature>
<dbReference type="Pfam" id="PF00296">
    <property type="entry name" value="Bac_luciferase"/>
    <property type="match status" value="1"/>
</dbReference>
<protein>
    <recommendedName>
        <fullName evidence="8">Luciferase-like domain-containing protein</fullName>
    </recommendedName>
</protein>
<feature type="binding site" evidence="6">
    <location>
        <position position="216"/>
    </location>
    <ligand>
        <name>FMN</name>
        <dbReference type="ChEBI" id="CHEBI:58210"/>
    </ligand>
</feature>
<dbReference type="AlphaFoldDB" id="K2PQ73"/>
<dbReference type="RefSeq" id="WP_009756346.1">
    <property type="nucleotide sequence ID" value="NZ_AMSI01000004.1"/>
</dbReference>
<dbReference type="Proteomes" id="UP000007374">
    <property type="component" value="Unassembled WGS sequence"/>
</dbReference>
<feature type="binding site" evidence="6">
    <location>
        <position position="107"/>
    </location>
    <ligand>
        <name>FMN</name>
        <dbReference type="ChEBI" id="CHEBI:58210"/>
    </ligand>
</feature>
<dbReference type="PANTHER" id="PTHR30011">
    <property type="entry name" value="ALKANESULFONATE MONOOXYGENASE-RELATED"/>
    <property type="match status" value="1"/>
</dbReference>
<keyword evidence="10" id="KW-1185">Reference proteome</keyword>
<comment type="caution">
    <text evidence="9">The sequence shown here is derived from an EMBL/GenBank/DDBJ whole genome shotgun (WGS) entry which is preliminary data.</text>
</comment>
<proteinExistence type="inferred from homology"/>
<keyword evidence="2 6" id="KW-0288">FMN</keyword>
<keyword evidence="3" id="KW-0560">Oxidoreductase</keyword>
<accession>K2PQ73</accession>
<dbReference type="SUPFAM" id="SSF51679">
    <property type="entry name" value="Bacterial luciferase-like"/>
    <property type="match status" value="1"/>
</dbReference>
<keyword evidence="1 6" id="KW-0285">Flavoprotein</keyword>
<evidence type="ECO:0000256" key="1">
    <source>
        <dbReference type="ARBA" id="ARBA00022630"/>
    </source>
</evidence>
<comment type="similarity">
    <text evidence="5">Belongs to the NtaA/SnaA/DszA monooxygenase family.</text>
</comment>
<evidence type="ECO:0000313" key="10">
    <source>
        <dbReference type="Proteomes" id="UP000007374"/>
    </source>
</evidence>
<dbReference type="NCBIfam" id="TIGR03860">
    <property type="entry name" value="FMN_nitrolo"/>
    <property type="match status" value="1"/>
</dbReference>
<evidence type="ECO:0000259" key="8">
    <source>
        <dbReference type="Pfam" id="PF00296"/>
    </source>
</evidence>
<name>K2PQ73_9HYPH</name>
<evidence type="ECO:0000256" key="7">
    <source>
        <dbReference type="SAM" id="MobiDB-lite"/>
    </source>
</evidence>
<dbReference type="Gene3D" id="3.20.20.30">
    <property type="entry name" value="Luciferase-like domain"/>
    <property type="match status" value="1"/>
</dbReference>
<evidence type="ECO:0000256" key="5">
    <source>
        <dbReference type="ARBA" id="ARBA00033748"/>
    </source>
</evidence>
<dbReference type="eggNOG" id="COG2141">
    <property type="taxonomic scope" value="Bacteria"/>
</dbReference>
<dbReference type="InterPro" id="IPR051260">
    <property type="entry name" value="Diverse_substr_monoxygenases"/>
</dbReference>
<gene>
    <name evidence="9" type="ORF">NA8A_07644</name>
</gene>
<dbReference type="PIRSF" id="PIRSF000337">
    <property type="entry name" value="NTA_MOA"/>
    <property type="match status" value="1"/>
</dbReference>
<sequence>MGSRHLTIGLSLTATWRKGTRPLDEADAEASRKGTIGFNVELAKMAENAKLDFVFKPDFTGGPPSGAGQRSRTDKPASPENAAVGLDPLLMLAAVSQETDKIGLVTTASTTFNPPYQVARQLQSLNWMSNGRAGWNIVTSMDGAQNFSDEPLPSPEVRYRRAAEFTDVVRDLWNSNQFGGDAAPIDHRGEFFSVRGPLAIPAHPAGRIPLFQAGASDAGRDFAASVADAIFGAIPDLAAGIELRGDLRRRAAQKGRSPDDIRVLPGLYFFLARTREEARELHRLGHAHLGREKRVESVRSIIGLDIGEMDDDDRVMASFLPDPQTPVRSRTHADLLRRFIAENEPTIEELLARPEVVGSAHWVSVGTVDDVIQDIVTWHEAGAIDGFISLPGGSWGSMQLFFEELMPRLSEMGLFRKEYEGSSLGAHLGIG</sequence>
<dbReference type="EMBL" id="AMSI01000004">
    <property type="protein sequence ID" value="EKF43192.1"/>
    <property type="molecule type" value="Genomic_DNA"/>
</dbReference>
<evidence type="ECO:0000256" key="6">
    <source>
        <dbReference type="PIRSR" id="PIRSR000337-1"/>
    </source>
</evidence>
<dbReference type="OrthoDB" id="9779442at2"/>
<dbReference type="GO" id="GO:0004497">
    <property type="term" value="F:monooxygenase activity"/>
    <property type="evidence" value="ECO:0007669"/>
    <property type="project" value="UniProtKB-KW"/>
</dbReference>
<reference evidence="9 10" key="1">
    <citation type="journal article" date="2012" name="J. Bacteriol.">
        <title>Genome Sequence of Nitratireductor indicus Type Strain C115.</title>
        <authorList>
            <person name="Lai Q."/>
            <person name="Li G."/>
            <person name="Yu Z."/>
            <person name="Shao Z."/>
        </authorList>
    </citation>
    <scope>NUCLEOTIDE SEQUENCE [LARGE SCALE GENOMIC DNA]</scope>
    <source>
        <strain evidence="9 10">C115</strain>
    </source>
</reference>
<organism evidence="9 10">
    <name type="scientific">Nitratireductor indicus C115</name>
    <dbReference type="NCBI Taxonomy" id="1231190"/>
    <lineage>
        <taxon>Bacteria</taxon>
        <taxon>Pseudomonadati</taxon>
        <taxon>Pseudomonadota</taxon>
        <taxon>Alphaproteobacteria</taxon>
        <taxon>Hyphomicrobiales</taxon>
        <taxon>Phyllobacteriaceae</taxon>
        <taxon>Nitratireductor</taxon>
    </lineage>
</organism>
<keyword evidence="4" id="KW-0503">Monooxygenase</keyword>
<feature type="binding site" evidence="6">
    <location>
        <position position="159"/>
    </location>
    <ligand>
        <name>FMN</name>
        <dbReference type="ChEBI" id="CHEBI:58210"/>
    </ligand>
</feature>
<evidence type="ECO:0000313" key="9">
    <source>
        <dbReference type="EMBL" id="EKF43192.1"/>
    </source>
</evidence>
<dbReference type="STRING" id="721133.SAMN05216176_105226"/>
<feature type="domain" description="Luciferase-like" evidence="8">
    <location>
        <begin position="27"/>
        <end position="383"/>
    </location>
</feature>
<dbReference type="InterPro" id="IPR016215">
    <property type="entry name" value="NTA_MOA"/>
</dbReference>
<evidence type="ECO:0000256" key="3">
    <source>
        <dbReference type="ARBA" id="ARBA00023002"/>
    </source>
</evidence>
<evidence type="ECO:0000256" key="4">
    <source>
        <dbReference type="ARBA" id="ARBA00023033"/>
    </source>
</evidence>
<dbReference type="InterPro" id="IPR011251">
    <property type="entry name" value="Luciferase-like_dom"/>
</dbReference>
<feature type="region of interest" description="Disordered" evidence="7">
    <location>
        <begin position="60"/>
        <end position="82"/>
    </location>
</feature>